<accession>A0ABQ7KJ35</accession>
<keyword evidence="2" id="KW-1185">Reference proteome</keyword>
<dbReference type="PANTHER" id="PTHR13833">
    <property type="match status" value="1"/>
</dbReference>
<reference evidence="1 2" key="1">
    <citation type="submission" date="2021-03" db="EMBL/GenBank/DDBJ databases">
        <authorList>
            <person name="King G.J."/>
            <person name="Bancroft I."/>
            <person name="Baten A."/>
            <person name="Bloomfield J."/>
            <person name="Borpatragohain P."/>
            <person name="He Z."/>
            <person name="Irish N."/>
            <person name="Irwin J."/>
            <person name="Liu K."/>
            <person name="Mauleon R.P."/>
            <person name="Moore J."/>
            <person name="Morris R."/>
            <person name="Ostergaard L."/>
            <person name="Wang B."/>
            <person name="Wells R."/>
        </authorList>
    </citation>
    <scope>NUCLEOTIDE SEQUENCE [LARGE SCALE GENOMIC DNA]</scope>
    <source>
        <strain evidence="1">R-o-18</strain>
        <tissue evidence="1">Leaf</tissue>
    </source>
</reference>
<comment type="caution">
    <text evidence="1">The sequence shown here is derived from an EMBL/GenBank/DDBJ whole genome shotgun (WGS) entry which is preliminary data.</text>
</comment>
<protein>
    <submittedName>
        <fullName evidence="1">Uncharacterized protein</fullName>
    </submittedName>
</protein>
<name>A0ABQ7KJ35_BRACM</name>
<organism evidence="1 2">
    <name type="scientific">Brassica rapa subsp. trilocularis</name>
    <dbReference type="NCBI Taxonomy" id="1813537"/>
    <lineage>
        <taxon>Eukaryota</taxon>
        <taxon>Viridiplantae</taxon>
        <taxon>Streptophyta</taxon>
        <taxon>Embryophyta</taxon>
        <taxon>Tracheophyta</taxon>
        <taxon>Spermatophyta</taxon>
        <taxon>Magnoliopsida</taxon>
        <taxon>eudicotyledons</taxon>
        <taxon>Gunneridae</taxon>
        <taxon>Pentapetalae</taxon>
        <taxon>rosids</taxon>
        <taxon>malvids</taxon>
        <taxon>Brassicales</taxon>
        <taxon>Brassicaceae</taxon>
        <taxon>Brassiceae</taxon>
        <taxon>Brassica</taxon>
    </lineage>
</organism>
<dbReference type="Proteomes" id="UP000823674">
    <property type="component" value="Chromosome A10"/>
</dbReference>
<evidence type="ECO:0000313" key="2">
    <source>
        <dbReference type="Proteomes" id="UP000823674"/>
    </source>
</evidence>
<gene>
    <name evidence="1" type="primary">A10g500050.1_BraROA</name>
    <name evidence="1" type="ORF">IGI04_039155</name>
</gene>
<evidence type="ECO:0000313" key="1">
    <source>
        <dbReference type="EMBL" id="KAG5374559.1"/>
    </source>
</evidence>
<dbReference type="EMBL" id="JADBGQ010000010">
    <property type="protein sequence ID" value="KAG5374559.1"/>
    <property type="molecule type" value="Genomic_DNA"/>
</dbReference>
<dbReference type="PANTHER" id="PTHR13833:SF82">
    <property type="entry name" value="NHL REPEAT-CONTAINING PROTEIN"/>
    <property type="match status" value="1"/>
</dbReference>
<proteinExistence type="predicted"/>
<sequence>MILTMFRTTPALSAKKRKAKRNITSDVCQIFIYKEEFESLPGSPHSLFDFSFPYSLRISKSLPFSQRLSMGSSQITAHEMDMTTTKTTIATRSVVKFEDGYSVETVFDGSKLGIEPYAVEVLPNGELLVLDYENSNIYKISSSLSLCKYLNVLALTEST</sequence>